<evidence type="ECO:0008006" key="4">
    <source>
        <dbReference type="Google" id="ProtNLM"/>
    </source>
</evidence>
<accession>A0A1J5TL50</accession>
<dbReference type="AlphaFoldDB" id="A0A1J5TL50"/>
<evidence type="ECO:0000313" key="2">
    <source>
        <dbReference type="EMBL" id="OIR14428.1"/>
    </source>
</evidence>
<dbReference type="EMBL" id="MIYU01000019">
    <property type="protein sequence ID" value="OIR14428.1"/>
    <property type="molecule type" value="Genomic_DNA"/>
</dbReference>
<proteinExistence type="predicted"/>
<comment type="caution">
    <text evidence="2">The sequence shown here is derived from an EMBL/GenBank/DDBJ whole genome shotgun (WGS) entry which is preliminary data.</text>
</comment>
<keyword evidence="1" id="KW-0812">Transmembrane</keyword>
<protein>
    <recommendedName>
        <fullName evidence="4">DUF1616 domain-containing protein</fullName>
    </recommendedName>
</protein>
<feature type="transmembrane region" description="Helical" evidence="1">
    <location>
        <begin position="12"/>
        <end position="31"/>
    </location>
</feature>
<sequence>MNLNQRNKQLTTILLYGFLIFILLSTSYLYIFPRTEVEVKTAYHHSFSGAFLQVRITNAGTHDVTDVSLEITVWKDEDLINSTIHEMDILANRESIKLPELMFYSEAQLTHTAVITLTFTEGDTVQRSVWSYEIKDYANLFWEDQYLKWG</sequence>
<gene>
    <name evidence="2" type="ORF">BEU04_03120</name>
</gene>
<name>A0A1J5TL50_9ARCH</name>
<organism evidence="2 3">
    <name type="scientific">Marine Group III euryarchaeote CG-Bathy1</name>
    <dbReference type="NCBI Taxonomy" id="1889001"/>
    <lineage>
        <taxon>Archaea</taxon>
        <taxon>Methanobacteriati</taxon>
        <taxon>Thermoplasmatota</taxon>
        <taxon>Thermoplasmata</taxon>
        <taxon>Candidatus Thermoprofundales</taxon>
    </lineage>
</organism>
<dbReference type="Proteomes" id="UP000183815">
    <property type="component" value="Unassembled WGS sequence"/>
</dbReference>
<reference evidence="2 3" key="1">
    <citation type="submission" date="2016-08" db="EMBL/GenBank/DDBJ databases">
        <title>New Insights into Marine Group III Euryarchaeota, from dark to light.</title>
        <authorList>
            <person name="Haro-Moreno J.M."/>
            <person name="Rodriguez-Valera F."/>
            <person name="Lopez-Garcia P."/>
            <person name="Moreira D."/>
            <person name="Martin-Cuadrado A.B."/>
        </authorList>
    </citation>
    <scope>NUCLEOTIDE SEQUENCE [LARGE SCALE GENOMIC DNA]</scope>
    <source>
        <strain evidence="2">CG-Bathy1</strain>
    </source>
</reference>
<evidence type="ECO:0000313" key="3">
    <source>
        <dbReference type="Proteomes" id="UP000183815"/>
    </source>
</evidence>
<evidence type="ECO:0000256" key="1">
    <source>
        <dbReference type="SAM" id="Phobius"/>
    </source>
</evidence>
<keyword evidence="1" id="KW-1133">Transmembrane helix</keyword>
<keyword evidence="1" id="KW-0472">Membrane</keyword>